<dbReference type="EMBL" id="MT142864">
    <property type="protein sequence ID" value="QJA89715.1"/>
    <property type="molecule type" value="Genomic_DNA"/>
</dbReference>
<dbReference type="AlphaFoldDB" id="A0A6M3L937"/>
<gene>
    <name evidence="1" type="ORF">MM415B02514_0005</name>
</gene>
<organism evidence="1">
    <name type="scientific">viral metagenome</name>
    <dbReference type="NCBI Taxonomy" id="1070528"/>
    <lineage>
        <taxon>unclassified sequences</taxon>
        <taxon>metagenomes</taxon>
        <taxon>organismal metagenomes</taxon>
    </lineage>
</organism>
<protein>
    <submittedName>
        <fullName evidence="1">Uncharacterized protein</fullName>
    </submittedName>
</protein>
<sequence>MDENPCCACCVYGYVYPVSEDKRSCRRFPQFVDRLADDWCGEFKRMPPKPPTIEELRADVAAEFKRIEKRMKDGTDPMSLAPMMTMEEARRIETVLNSARRHLDNIVGDGRATYVRALAVLRGL</sequence>
<accession>A0A6M3L937</accession>
<evidence type="ECO:0000313" key="1">
    <source>
        <dbReference type="EMBL" id="QJA89715.1"/>
    </source>
</evidence>
<name>A0A6M3L937_9ZZZZ</name>
<proteinExistence type="predicted"/>
<reference evidence="1" key="1">
    <citation type="submission" date="2020-03" db="EMBL/GenBank/DDBJ databases">
        <title>The deep terrestrial virosphere.</title>
        <authorList>
            <person name="Holmfeldt K."/>
            <person name="Nilsson E."/>
            <person name="Simone D."/>
            <person name="Lopez-Fernandez M."/>
            <person name="Wu X."/>
            <person name="de Brujin I."/>
            <person name="Lundin D."/>
            <person name="Andersson A."/>
            <person name="Bertilsson S."/>
            <person name="Dopson M."/>
        </authorList>
    </citation>
    <scope>NUCLEOTIDE SEQUENCE</scope>
    <source>
        <strain evidence="1">MM415B02514</strain>
    </source>
</reference>